<evidence type="ECO:0000256" key="2">
    <source>
        <dbReference type="ARBA" id="ARBA00010801"/>
    </source>
</evidence>
<feature type="region of interest" description="Disordered" evidence="4">
    <location>
        <begin position="1"/>
        <end position="150"/>
    </location>
</feature>
<dbReference type="InterPro" id="IPR028211">
    <property type="entry name" value="Ntr2"/>
</dbReference>
<sequence>MGSRAKNFRRRGGDDEDDEGGNASIDNRAGASKTKDRDAPAKPKKPQPPKTSKLLSFAEDEEDDSPTASARRSKPDRDKQKSVSRLGKTGSSAHKLTSSRDRTPSSISSPSVPSNVQPQAGEYTMEKLRELQKNTRTLASSKTTEPKTPVEPVVVLKGLIKPVGPQPSIVPQEEEEDDDTKRVDPDFQKGENETEHRFSSLGIGKLNKDSSNSSIPDRATIDAIRAKRERLRQARAAPDYISLDARGGALSDDEGDFHGRIALLGEKPDEKGAKGVFESIDEGPIIEVSNKLNGKLGMDVDEDEDEDEKWEEEQFRKGLGKRMDDAPKSNGVPVSGPVEPPNVPAHGLVYPSNLYSSASTSPVAVVGVSRSVEVMSIHQQAEVATRALLENFERMKGTHGRTLSSINATNMKLNESLKSIDDLEKFLSDAKEKYKFMIDLREYVHILCQFLQDKAPYIEELEEEMQKVREDRASAIIEKRLAFDKDEMAEVETAVNAARSVLSKGNSGAAAAVAAQAALTSVREPSNLPYQLDEFGRDLNLKRRNDLAIKAGMRKSRQARLENKKRLAFANGNDQSIEGELSSDESDSETNAYKSRWNELVLTAQQVFSNADDRFAKLSLVKERFSDWKNYDQRGYSDAYMPLSAPAIFSPYVRVELLKWDPLYEEADFCDMQWHSLLFNYGMPAQGDFSPDDVDYNLIPGLVEKVAIPILHHDIAHCWDILSTSQTKNAALATHLVINYVNPSSQALQDLLAAIRTRLADAVSNLVVPTWDTLVTKAVPDAARIAAYRFGMSIRLLRNICQWKDIFALPFLEQLALDELLSGKILPHVRNITSNIHDAVTRTERIVASLSGVWSGPTVIGVRSSKLQPLVEYVMLLGKTLEKKHMMGGSGEDETYGLARRLTKMLVDLNDLLEEETLRYSLETCFWEGMHLVPKDFVAVGAPGSDSIILKSIHSLAFVISTHLQMDFKFLKKCLIVHRLTAGFPVHCLQCKMVLCHDIFNEILYFDVQIFTSNGAGESRCSYLPIWLSQDVHTIS</sequence>
<dbReference type="GO" id="GO:0003677">
    <property type="term" value="F:DNA binding"/>
    <property type="evidence" value="ECO:0007669"/>
    <property type="project" value="InterPro"/>
</dbReference>
<evidence type="ECO:0000256" key="3">
    <source>
        <dbReference type="ARBA" id="ARBA00023242"/>
    </source>
</evidence>
<feature type="compositionally biased region" description="Basic residues" evidence="4">
    <location>
        <begin position="1"/>
        <end position="10"/>
    </location>
</feature>
<dbReference type="PANTHER" id="PTHR12214">
    <property type="entry name" value="GC-RICH SEQUENCE DNA-BINDING FACTOR"/>
    <property type="match status" value="1"/>
</dbReference>
<evidence type="ECO:0000313" key="6">
    <source>
        <dbReference type="EMBL" id="KAG9456794.1"/>
    </source>
</evidence>
<dbReference type="PANTHER" id="PTHR12214:SF0">
    <property type="entry name" value="LD29489P"/>
    <property type="match status" value="1"/>
</dbReference>
<evidence type="ECO:0000259" key="5">
    <source>
        <dbReference type="Pfam" id="PF07842"/>
    </source>
</evidence>
<reference evidence="6 7" key="1">
    <citation type="submission" date="2021-07" db="EMBL/GenBank/DDBJ databases">
        <title>The Aristolochia fimbriata genome: insights into angiosperm evolution, floral development and chemical biosynthesis.</title>
        <authorList>
            <person name="Jiao Y."/>
        </authorList>
    </citation>
    <scope>NUCLEOTIDE SEQUENCE [LARGE SCALE GENOMIC DNA]</scope>
    <source>
        <strain evidence="6">IBCAS-2021</strain>
        <tissue evidence="6">Leaf</tissue>
    </source>
</reference>
<keyword evidence="3" id="KW-0539">Nucleus</keyword>
<feature type="compositionally biased region" description="Basic and acidic residues" evidence="4">
    <location>
        <begin position="179"/>
        <end position="198"/>
    </location>
</feature>
<dbReference type="Pfam" id="PF15458">
    <property type="entry name" value="NTR2"/>
    <property type="match status" value="1"/>
</dbReference>
<feature type="compositionally biased region" description="Low complexity" evidence="4">
    <location>
        <begin position="104"/>
        <end position="114"/>
    </location>
</feature>
<comment type="caution">
    <text evidence="6">The sequence shown here is derived from an EMBL/GenBank/DDBJ whole genome shotgun (WGS) entry which is preliminary data.</text>
</comment>
<evidence type="ECO:0000256" key="1">
    <source>
        <dbReference type="ARBA" id="ARBA00004123"/>
    </source>
</evidence>
<protein>
    <recommendedName>
        <fullName evidence="5">GCF C-terminal domain-containing protein</fullName>
    </recommendedName>
</protein>
<feature type="region of interest" description="Disordered" evidence="4">
    <location>
        <begin position="162"/>
        <end position="216"/>
    </location>
</feature>
<evidence type="ECO:0000256" key="4">
    <source>
        <dbReference type="SAM" id="MobiDB-lite"/>
    </source>
</evidence>
<comment type="similarity">
    <text evidence="2">Belongs to the GCF family.</text>
</comment>
<evidence type="ECO:0000313" key="7">
    <source>
        <dbReference type="Proteomes" id="UP000825729"/>
    </source>
</evidence>
<dbReference type="InterPro" id="IPR022783">
    <property type="entry name" value="GCFC_dom"/>
</dbReference>
<dbReference type="EMBL" id="JAINDJ010000002">
    <property type="protein sequence ID" value="KAG9456794.1"/>
    <property type="molecule type" value="Genomic_DNA"/>
</dbReference>
<accession>A0AAV7F756</accession>
<name>A0AAV7F756_ARIFI</name>
<dbReference type="GO" id="GO:0000390">
    <property type="term" value="P:spliceosomal complex disassembly"/>
    <property type="evidence" value="ECO:0007669"/>
    <property type="project" value="InterPro"/>
</dbReference>
<dbReference type="Proteomes" id="UP000825729">
    <property type="component" value="Unassembled WGS sequence"/>
</dbReference>
<proteinExistence type="inferred from homology"/>
<feature type="compositionally biased region" description="Basic and acidic residues" evidence="4">
    <location>
        <begin position="124"/>
        <end position="133"/>
    </location>
</feature>
<dbReference type="InterPro" id="IPR012890">
    <property type="entry name" value="GCFC2-like"/>
</dbReference>
<comment type="subcellular location">
    <subcellularLocation>
        <location evidence="1">Nucleus</location>
    </subcellularLocation>
</comment>
<keyword evidence="7" id="KW-1185">Reference proteome</keyword>
<dbReference type="GO" id="GO:0071008">
    <property type="term" value="C:U2-type post-mRNA release spliceosomal complex"/>
    <property type="evidence" value="ECO:0007669"/>
    <property type="project" value="InterPro"/>
</dbReference>
<organism evidence="6 7">
    <name type="scientific">Aristolochia fimbriata</name>
    <name type="common">White veined hardy Dutchman's pipe vine</name>
    <dbReference type="NCBI Taxonomy" id="158543"/>
    <lineage>
        <taxon>Eukaryota</taxon>
        <taxon>Viridiplantae</taxon>
        <taxon>Streptophyta</taxon>
        <taxon>Embryophyta</taxon>
        <taxon>Tracheophyta</taxon>
        <taxon>Spermatophyta</taxon>
        <taxon>Magnoliopsida</taxon>
        <taxon>Magnoliidae</taxon>
        <taxon>Piperales</taxon>
        <taxon>Aristolochiaceae</taxon>
        <taxon>Aristolochia</taxon>
    </lineage>
</organism>
<gene>
    <name evidence="6" type="ORF">H6P81_001302</name>
</gene>
<dbReference type="AlphaFoldDB" id="A0AAV7F756"/>
<feature type="domain" description="GCF C-terminal" evidence="5">
    <location>
        <begin position="620"/>
        <end position="822"/>
    </location>
</feature>
<dbReference type="Pfam" id="PF07842">
    <property type="entry name" value="GCFC"/>
    <property type="match status" value="1"/>
</dbReference>